<dbReference type="InterPro" id="IPR001948">
    <property type="entry name" value="Peptidase_M18"/>
</dbReference>
<evidence type="ECO:0000256" key="2">
    <source>
        <dbReference type="ARBA" id="ARBA00008290"/>
    </source>
</evidence>
<accession>A0A1Z5HVY8</accession>
<evidence type="ECO:0000256" key="1">
    <source>
        <dbReference type="ARBA" id="ARBA00001947"/>
    </source>
</evidence>
<evidence type="ECO:0000256" key="5">
    <source>
        <dbReference type="ARBA" id="ARBA00022723"/>
    </source>
</evidence>
<dbReference type="EMBL" id="BDGJ01000168">
    <property type="protein sequence ID" value="GAW93702.1"/>
    <property type="molecule type" value="Genomic_DNA"/>
</dbReference>
<dbReference type="RefSeq" id="WP_088554782.1">
    <property type="nucleotide sequence ID" value="NZ_BDGJ01000168.1"/>
</dbReference>
<dbReference type="SUPFAM" id="SSF53187">
    <property type="entry name" value="Zn-dependent exopeptidases"/>
    <property type="match status" value="1"/>
</dbReference>
<comment type="caution">
    <text evidence="11">The sequence shown here is derived from an EMBL/GenBank/DDBJ whole genome shotgun (WGS) entry which is preliminary data.</text>
</comment>
<dbReference type="OrthoDB" id="89722at2"/>
<dbReference type="Proteomes" id="UP000197032">
    <property type="component" value="Unassembled WGS sequence"/>
</dbReference>
<dbReference type="PANTHER" id="PTHR28570:SF2">
    <property type="entry name" value="M18 FAMILY AMINOPEPTIDASE 1-RELATED"/>
    <property type="match status" value="1"/>
</dbReference>
<dbReference type="Pfam" id="PF02127">
    <property type="entry name" value="Peptidase_M18"/>
    <property type="match status" value="1"/>
</dbReference>
<dbReference type="SUPFAM" id="SSF101821">
    <property type="entry name" value="Aminopeptidase/glucanase lid domain"/>
    <property type="match status" value="1"/>
</dbReference>
<name>A0A1Z5HVY8_9FIRM</name>
<dbReference type="GO" id="GO:0005737">
    <property type="term" value="C:cytoplasm"/>
    <property type="evidence" value="ECO:0007669"/>
    <property type="project" value="UniProtKB-ARBA"/>
</dbReference>
<keyword evidence="7 9" id="KW-0862">Zinc</keyword>
<dbReference type="NCBIfam" id="NF002600">
    <property type="entry name" value="PRK02256.1"/>
    <property type="match status" value="1"/>
</dbReference>
<keyword evidence="5 9" id="KW-0479">Metal-binding</keyword>
<comment type="similarity">
    <text evidence="2 9">Belongs to the peptidase M18 family.</text>
</comment>
<proteinExistence type="inferred from homology"/>
<dbReference type="GO" id="GO:0008270">
    <property type="term" value="F:zinc ion binding"/>
    <property type="evidence" value="ECO:0007669"/>
    <property type="project" value="InterPro"/>
</dbReference>
<gene>
    <name evidence="11" type="ORF">KKC1_28300</name>
</gene>
<dbReference type="GO" id="GO:0006508">
    <property type="term" value="P:proteolysis"/>
    <property type="evidence" value="ECO:0007669"/>
    <property type="project" value="UniProtKB-KW"/>
</dbReference>
<evidence type="ECO:0000256" key="9">
    <source>
        <dbReference type="RuleBase" id="RU004386"/>
    </source>
</evidence>
<evidence type="ECO:0000256" key="8">
    <source>
        <dbReference type="ARBA" id="ARBA00023049"/>
    </source>
</evidence>
<protein>
    <recommendedName>
        <fullName evidence="10">M18 family aminopeptidase</fullName>
        <ecNumber evidence="10">3.4.11.-</ecNumber>
    </recommendedName>
</protein>
<comment type="cofactor">
    <cofactor evidence="1 10">
        <name>Zn(2+)</name>
        <dbReference type="ChEBI" id="CHEBI:29105"/>
    </cofactor>
</comment>
<dbReference type="Gene3D" id="2.30.250.10">
    <property type="entry name" value="Aminopeptidase i, Domain 2"/>
    <property type="match status" value="1"/>
</dbReference>
<dbReference type="GO" id="GO:0004177">
    <property type="term" value="F:aminopeptidase activity"/>
    <property type="evidence" value="ECO:0007669"/>
    <property type="project" value="UniProtKB-KW"/>
</dbReference>
<evidence type="ECO:0000256" key="6">
    <source>
        <dbReference type="ARBA" id="ARBA00022801"/>
    </source>
</evidence>
<dbReference type="PRINTS" id="PR00932">
    <property type="entry name" value="AMINO1PTASE"/>
</dbReference>
<evidence type="ECO:0000313" key="12">
    <source>
        <dbReference type="Proteomes" id="UP000197032"/>
    </source>
</evidence>
<evidence type="ECO:0000256" key="7">
    <source>
        <dbReference type="ARBA" id="ARBA00022833"/>
    </source>
</evidence>
<keyword evidence="6 9" id="KW-0378">Hydrolase</keyword>
<evidence type="ECO:0000256" key="10">
    <source>
        <dbReference type="RuleBase" id="RU004387"/>
    </source>
</evidence>
<reference evidence="12" key="1">
    <citation type="journal article" date="2017" name="Appl. Environ. Microbiol.">
        <title>Genomic analysis of Calderihabitans maritimus KKC1, a thermophilic hydrogenogenic carboxydotrophic bacterium isolated from marine sediment.</title>
        <authorList>
            <person name="Omae K."/>
            <person name="Yoneda Y."/>
            <person name="Fukuyama Y."/>
            <person name="Yoshida T."/>
            <person name="Sako Y."/>
        </authorList>
    </citation>
    <scope>NUCLEOTIDE SEQUENCE [LARGE SCALE GENOMIC DNA]</scope>
    <source>
        <strain evidence="12">KKC1</strain>
    </source>
</reference>
<dbReference type="EC" id="3.4.11.-" evidence="10"/>
<keyword evidence="4 9" id="KW-0645">Protease</keyword>
<keyword evidence="3 9" id="KW-0031">Aminopeptidase</keyword>
<evidence type="ECO:0000256" key="3">
    <source>
        <dbReference type="ARBA" id="ARBA00022438"/>
    </source>
</evidence>
<evidence type="ECO:0000256" key="4">
    <source>
        <dbReference type="ARBA" id="ARBA00022670"/>
    </source>
</evidence>
<dbReference type="Gene3D" id="3.40.630.10">
    <property type="entry name" value="Zn peptidases"/>
    <property type="match status" value="1"/>
</dbReference>
<dbReference type="AlphaFoldDB" id="A0A1Z5HVY8"/>
<dbReference type="PANTHER" id="PTHR28570">
    <property type="entry name" value="ASPARTYL AMINOPEPTIDASE"/>
    <property type="match status" value="1"/>
</dbReference>
<sequence length="475" mass="53391">MKSIGEELAQKLSRNPKRVWDSLDKDGKEQIFSFADGYKKFLNQAKTERQALKEIKRELQAHGFVSLMEIEKEGIPLSPGRRWYFINRNKALVAGVMGREPVEKGLRLIGAHLDTPRLDLKPNPLYESHGMAFFKTHYYGGIKKYQWTALPLALHGVVIKEDGEKIEISLGEKEDEPVFTITDLLPHLSKDQLERKLKEGIAGEELNVLVGSIPFAEDREFKERVKLAVLQLLHRRYGLKEEDFISAELELVPAGRARDVGFDRSLIGAYGHDDRVCVYTAVKAITQLEKPYHTAVVVLADKEEVGSAGNTGMRSRFFEHVILDLLRLSGFSTDKIMAVLYRTKALSADVNAAEDPTWQEAFDKLNSARLGQGVVLTKYTGARGKYNTNDAHAEFLGEIRRLFNQKGIVWQTGELGKVDQGGGGTIAQFLADYGMDVLDCGPPVLSMHSPMEIVSKADVYMTYKAYQVFWDSSTF</sequence>
<evidence type="ECO:0000313" key="11">
    <source>
        <dbReference type="EMBL" id="GAW93702.1"/>
    </source>
</evidence>
<dbReference type="GO" id="GO:0008237">
    <property type="term" value="F:metallopeptidase activity"/>
    <property type="evidence" value="ECO:0007669"/>
    <property type="project" value="UniProtKB-KW"/>
</dbReference>
<keyword evidence="8 9" id="KW-0482">Metalloprotease</keyword>
<organism evidence="11 12">
    <name type="scientific">Calderihabitans maritimus</name>
    <dbReference type="NCBI Taxonomy" id="1246530"/>
    <lineage>
        <taxon>Bacteria</taxon>
        <taxon>Bacillati</taxon>
        <taxon>Bacillota</taxon>
        <taxon>Clostridia</taxon>
        <taxon>Neomoorellales</taxon>
        <taxon>Calderihabitantaceae</taxon>
        <taxon>Calderihabitans</taxon>
    </lineage>
</organism>
<dbReference type="InterPro" id="IPR023358">
    <property type="entry name" value="Peptidase_M18_dom2"/>
</dbReference>
<keyword evidence="12" id="KW-1185">Reference proteome</keyword>